<feature type="region of interest" description="Disordered" evidence="1">
    <location>
        <begin position="312"/>
        <end position="351"/>
    </location>
</feature>
<protein>
    <submittedName>
        <fullName evidence="2">Uncharacterized protein</fullName>
    </submittedName>
</protein>
<sequence length="365" mass="40355">MTDELAPQDEKSIDETIAEEWSKISAGMSDDVADEPSETESEKADRLRDEQGRFAAKAETPDEPATEVLADESAPAKKDMPISWRREVAAEWDKLPDRVKDEVLKREADVRKGFESYKADADTGKAFKSAVQPYMATIQSFGATPEQAAQMLFSADHQMRYGNPQQKMEMFRSMAQAYGIDLGNLAPQQNAGEAAQQAPDIDGIVRQHLSREEAERQARESQYYAQAQEQQSLTAIADFAYEREPNGSLKIRGYDDMGNPVYQLKAGREEFERVSTLMGALMQANPSLDLEKAYSDALYAHPETRQVLIAQQQGQHREDARKKAEQAKRAGAVNIRTRGALPAGAAGGSMVDTITSEAQRLGLAS</sequence>
<name>A0A6J5QUE8_9CAUD</name>
<feature type="region of interest" description="Disordered" evidence="1">
    <location>
        <begin position="1"/>
        <end position="79"/>
    </location>
</feature>
<reference evidence="2" key="1">
    <citation type="submission" date="2020-05" db="EMBL/GenBank/DDBJ databases">
        <authorList>
            <person name="Chiriac C."/>
            <person name="Salcher M."/>
            <person name="Ghai R."/>
            <person name="Kavagutti S V."/>
        </authorList>
    </citation>
    <scope>NUCLEOTIDE SEQUENCE</scope>
</reference>
<dbReference type="EMBL" id="LR797120">
    <property type="protein sequence ID" value="CAB4188163.1"/>
    <property type="molecule type" value="Genomic_DNA"/>
</dbReference>
<evidence type="ECO:0000256" key="1">
    <source>
        <dbReference type="SAM" id="MobiDB-lite"/>
    </source>
</evidence>
<feature type="compositionally biased region" description="Basic and acidic residues" evidence="1">
    <location>
        <begin position="40"/>
        <end position="52"/>
    </location>
</feature>
<gene>
    <name evidence="2" type="ORF">UFOVP1165_56</name>
</gene>
<proteinExistence type="predicted"/>
<evidence type="ECO:0000313" key="2">
    <source>
        <dbReference type="EMBL" id="CAB4188163.1"/>
    </source>
</evidence>
<feature type="compositionally biased region" description="Basic and acidic residues" evidence="1">
    <location>
        <begin position="315"/>
        <end position="328"/>
    </location>
</feature>
<organism evidence="2">
    <name type="scientific">uncultured Caudovirales phage</name>
    <dbReference type="NCBI Taxonomy" id="2100421"/>
    <lineage>
        <taxon>Viruses</taxon>
        <taxon>Duplodnaviria</taxon>
        <taxon>Heunggongvirae</taxon>
        <taxon>Uroviricota</taxon>
        <taxon>Caudoviricetes</taxon>
        <taxon>Peduoviridae</taxon>
        <taxon>Maltschvirus</taxon>
        <taxon>Maltschvirus maltsch</taxon>
    </lineage>
</organism>
<accession>A0A6J5QUE8</accession>